<evidence type="ECO:0000256" key="1">
    <source>
        <dbReference type="SAM" id="MobiDB-lite"/>
    </source>
</evidence>
<dbReference type="SUPFAM" id="SSF49299">
    <property type="entry name" value="PKD domain"/>
    <property type="match status" value="1"/>
</dbReference>
<dbReference type="Gene3D" id="2.60.40.10">
    <property type="entry name" value="Immunoglobulins"/>
    <property type="match status" value="1"/>
</dbReference>
<dbReference type="CDD" id="cd00146">
    <property type="entry name" value="PKD"/>
    <property type="match status" value="1"/>
</dbReference>
<gene>
    <name evidence="3" type="ORF">SAMN05444342_0526</name>
</gene>
<dbReference type="InterPro" id="IPR035986">
    <property type="entry name" value="PKD_dom_sf"/>
</dbReference>
<dbReference type="InterPro" id="IPR022409">
    <property type="entry name" value="PKD/Chitinase_dom"/>
</dbReference>
<name>A0A1M6PL34_HALPU</name>
<accession>A0A1M6PL34</accession>
<protein>
    <recommendedName>
        <fullName evidence="2">PKD/Chitinase domain-containing protein</fullName>
    </recommendedName>
</protein>
<feature type="region of interest" description="Disordered" evidence="1">
    <location>
        <begin position="202"/>
        <end position="236"/>
    </location>
</feature>
<dbReference type="Pfam" id="PF22352">
    <property type="entry name" value="K319L-like_PKD"/>
    <property type="match status" value="1"/>
</dbReference>
<evidence type="ECO:0000259" key="2">
    <source>
        <dbReference type="SMART" id="SM00089"/>
    </source>
</evidence>
<dbReference type="AlphaFoldDB" id="A0A1M6PL34"/>
<dbReference type="InterPro" id="IPR013783">
    <property type="entry name" value="Ig-like_fold"/>
</dbReference>
<evidence type="ECO:0000313" key="3">
    <source>
        <dbReference type="EMBL" id="SHK08692.1"/>
    </source>
</evidence>
<proteinExistence type="predicted"/>
<feature type="compositionally biased region" description="Polar residues" evidence="1">
    <location>
        <begin position="216"/>
        <end position="233"/>
    </location>
</feature>
<feature type="domain" description="PKD/Chitinase" evidence="2">
    <location>
        <begin position="132"/>
        <end position="219"/>
    </location>
</feature>
<dbReference type="SMART" id="SM00089">
    <property type="entry name" value="PKD"/>
    <property type="match status" value="2"/>
</dbReference>
<organism evidence="3 4">
    <name type="scientific">Haladaptatus paucihalophilus DX253</name>
    <dbReference type="NCBI Taxonomy" id="797209"/>
    <lineage>
        <taxon>Archaea</taxon>
        <taxon>Methanobacteriati</taxon>
        <taxon>Methanobacteriota</taxon>
        <taxon>Stenosarchaea group</taxon>
        <taxon>Halobacteria</taxon>
        <taxon>Halobacteriales</taxon>
        <taxon>Haladaptataceae</taxon>
        <taxon>Haladaptatus</taxon>
    </lineage>
</organism>
<keyword evidence="4" id="KW-1185">Reference proteome</keyword>
<sequence length="1131" mass="127740">MQNSSNLMNRVVSSTIVLLLLTTTFLPSVTTANEPPLADAGLDQHVARGSTVLLDATGSHDPDGYVEGYEWTIETPGNRTIEPNCPSCPQTRFRPNTVGTYTVSVTVTDEDGTKSRDSLYITVSPGESPTVDVSGSRTPFVGQQTVYSATIDAGSASLDHIVWSLDGTAIATDSLSGAKDVDTITRTFPNTGTRTVTATVYDTDGQTDTDSIDLSVRSNGSPPPSSSTAQKYTPTVAGDSLITGTAPFRGTYRLKSIPTPNQIRSVRWFGDGVRLASGRTLTTDWKAGDHSLYAAVSYSDGSHDIARFSDGTTTVVADPKPTIDLPSLDSYGAVSGRTTATDPYGNLQSVRVQLGGKRIGHTKMDATSPGAMQRHRSVSFDTRDFKVGKKYTLSVTAVDFHGQKSTLKRTITPAKMPKIIQSGFVKNDVDSYDERIDPKRYTAHHVTKIDLNGVDPSDVKFHFTTKHEKKLIKLSGEESVNGDILSINTLWAGSTPKNYDIVQNINIENPNSGNSEWFYEEKHFLHVNPSPPEIRLSVIRDGGTGYRPTNLGMVVDAGDSFDPDGSELRYIWKQGANPITPDNTTAKFSSVELAGLEVRDGYNKSASVNSHFLNYFAPEIKNVELLSDGPYKPNETIRLRVTTERYKFSKNSYHLRYDLGISIEGASGSITDWQKDKITKRSLKENFHGTDPRYYTGIVELPASQLFRKNDTVKVRVYNEERPETYNEIEIPDVEVMRRYGQFWTNPRIKSTEYFVNRPTYDWKLATSPEKRDRYLSKGYSVDQKSRDGFEYSLEERKKVRDAKYEDVDRSFSTELQQSAFLQGHPNWWSTGRKAEKYTYTTTEHEWHDSKSGRGRFTGETRRVQVHPAQYRTLKQFAHEHEVTKTGTRTVRKTKQVEVTKTDTKYVMQCRPNGICFEVPEQYTYTTTVSRTYTTTETYTYTVTETDTYWSYQKFNFDDYYTGEQKRVKVEDAEYDTEYRFEYSERHTGVDYTYGVQTREKVRDAQYEWQEQSTTTKRDVAMSFARNSDWRIGSYRPNVKWSLKKRTGTETKTVDQYLESDTVVMTYVTAKVDLVRQYVTEGGEIQNNTVGEKIVDESFQNLLTDSDLRTQLKHHRDQRENGCNGETNCMT</sequence>
<dbReference type="EMBL" id="FRAN01000001">
    <property type="protein sequence ID" value="SHK08692.1"/>
    <property type="molecule type" value="Genomic_DNA"/>
</dbReference>
<evidence type="ECO:0000313" key="4">
    <source>
        <dbReference type="Proteomes" id="UP000184203"/>
    </source>
</evidence>
<feature type="domain" description="PKD/Chitinase" evidence="2">
    <location>
        <begin position="31"/>
        <end position="126"/>
    </location>
</feature>
<dbReference type="Proteomes" id="UP000184203">
    <property type="component" value="Unassembled WGS sequence"/>
</dbReference>
<reference evidence="4" key="1">
    <citation type="submission" date="2016-11" db="EMBL/GenBank/DDBJ databases">
        <authorList>
            <person name="Varghese N."/>
            <person name="Submissions S."/>
        </authorList>
    </citation>
    <scope>NUCLEOTIDE SEQUENCE [LARGE SCALE GENOMIC DNA]</scope>
    <source>
        <strain evidence="4">DX253</strain>
    </source>
</reference>